<name>A0AAP0QMW5_9ROSI</name>
<evidence type="ECO:0000256" key="2">
    <source>
        <dbReference type="ARBA" id="ARBA00022801"/>
    </source>
</evidence>
<evidence type="ECO:0008006" key="8">
    <source>
        <dbReference type="Google" id="ProtNLM"/>
    </source>
</evidence>
<evidence type="ECO:0000256" key="3">
    <source>
        <dbReference type="ARBA" id="ARBA00023295"/>
    </source>
</evidence>
<organism evidence="6 7">
    <name type="scientific">Citrus x changshan-huyou</name>
    <dbReference type="NCBI Taxonomy" id="2935761"/>
    <lineage>
        <taxon>Eukaryota</taxon>
        <taxon>Viridiplantae</taxon>
        <taxon>Streptophyta</taxon>
        <taxon>Embryophyta</taxon>
        <taxon>Tracheophyta</taxon>
        <taxon>Spermatophyta</taxon>
        <taxon>Magnoliopsida</taxon>
        <taxon>eudicotyledons</taxon>
        <taxon>Gunneridae</taxon>
        <taxon>Pentapetalae</taxon>
        <taxon>rosids</taxon>
        <taxon>malvids</taxon>
        <taxon>Sapindales</taxon>
        <taxon>Rutaceae</taxon>
        <taxon>Aurantioideae</taxon>
        <taxon>Citrus</taxon>
    </lineage>
</organism>
<dbReference type="InterPro" id="IPR001360">
    <property type="entry name" value="Glyco_hydro_1"/>
</dbReference>
<evidence type="ECO:0000256" key="5">
    <source>
        <dbReference type="SAM" id="SignalP"/>
    </source>
</evidence>
<evidence type="ECO:0000256" key="4">
    <source>
        <dbReference type="RuleBase" id="RU003690"/>
    </source>
</evidence>
<dbReference type="PRINTS" id="PR00131">
    <property type="entry name" value="GLHYDRLASE1"/>
</dbReference>
<evidence type="ECO:0000313" key="7">
    <source>
        <dbReference type="Proteomes" id="UP001428341"/>
    </source>
</evidence>
<dbReference type="GO" id="GO:0005975">
    <property type="term" value="P:carbohydrate metabolic process"/>
    <property type="evidence" value="ECO:0007669"/>
    <property type="project" value="InterPro"/>
</dbReference>
<dbReference type="GO" id="GO:0047782">
    <property type="term" value="F:coniferin beta-glucosidase activity"/>
    <property type="evidence" value="ECO:0007669"/>
    <property type="project" value="UniProtKB-ARBA"/>
</dbReference>
<reference evidence="6 7" key="1">
    <citation type="submission" date="2024-05" db="EMBL/GenBank/DDBJ databases">
        <title>Haplotype-resolved chromosome-level genome assembly of Huyou (Citrus changshanensis).</title>
        <authorList>
            <person name="Miao C."/>
            <person name="Chen W."/>
            <person name="Wu Y."/>
            <person name="Wang L."/>
            <person name="Zhao S."/>
            <person name="Grierson D."/>
            <person name="Xu C."/>
            <person name="Chen K."/>
        </authorList>
    </citation>
    <scope>NUCLEOTIDE SEQUENCE [LARGE SCALE GENOMIC DNA]</scope>
    <source>
        <strain evidence="6">01-14</strain>
        <tissue evidence="6">Leaf</tissue>
    </source>
</reference>
<protein>
    <recommendedName>
        <fullName evidence="8">Beta-glucosidase 18-like</fullName>
    </recommendedName>
</protein>
<dbReference type="Gene3D" id="3.20.20.80">
    <property type="entry name" value="Glycosidases"/>
    <property type="match status" value="1"/>
</dbReference>
<feature type="signal peptide" evidence="5">
    <location>
        <begin position="1"/>
        <end position="27"/>
    </location>
</feature>
<dbReference type="Pfam" id="PF00232">
    <property type="entry name" value="Glyco_hydro_1"/>
    <property type="match status" value="1"/>
</dbReference>
<gene>
    <name evidence="6" type="ORF">WN944_001669</name>
</gene>
<dbReference type="PANTHER" id="PTHR10353:SF175">
    <property type="entry name" value="BETA-GLUCOSIDASE 18-LIKE ISOFORM X1"/>
    <property type="match status" value="1"/>
</dbReference>
<accession>A0AAP0QMW5</accession>
<evidence type="ECO:0000256" key="1">
    <source>
        <dbReference type="ARBA" id="ARBA00010838"/>
    </source>
</evidence>
<evidence type="ECO:0000313" key="6">
    <source>
        <dbReference type="EMBL" id="KAK9209304.1"/>
    </source>
</evidence>
<comment type="caution">
    <text evidence="6">The sequence shown here is derived from an EMBL/GenBank/DDBJ whole genome shotgun (WGS) entry which is preliminary data.</text>
</comment>
<dbReference type="PANTHER" id="PTHR10353">
    <property type="entry name" value="GLYCOSYL HYDROLASE"/>
    <property type="match status" value="1"/>
</dbReference>
<dbReference type="AlphaFoldDB" id="A0AAP0QMW5"/>
<proteinExistence type="inferred from homology"/>
<dbReference type="InterPro" id="IPR017853">
    <property type="entry name" value="GH"/>
</dbReference>
<keyword evidence="5" id="KW-0732">Signal</keyword>
<feature type="chain" id="PRO_5042821168" description="Beta-glucosidase 18-like" evidence="5">
    <location>
        <begin position="28"/>
        <end position="527"/>
    </location>
</feature>
<comment type="similarity">
    <text evidence="1 4">Belongs to the glycosyl hydrolase 1 family.</text>
</comment>
<keyword evidence="2" id="KW-0378">Hydrolase</keyword>
<dbReference type="Proteomes" id="UP001428341">
    <property type="component" value="Unassembled WGS sequence"/>
</dbReference>
<sequence>MISKFHHFSAFLFFLVLLQLWPVLSLAKSTCNENEQVDVKRSDFPDGFLFGTATSSFQASAQVEGAYLEDGKSLSNWDVFSHIPGNIENNDNGDVADDHYHRFLEDIEIMHSLGVNSYRFSISWPRILPKGRFGKVNPAGINFYNYLIDNLLLRGIEPFVTIYHHDFPQQLEDKYGSWLSPQMQKEFVHLAKTCFENFGDRVKYWATLNEPNLLTDMAYIRGTYPPTHCSAPFGNCSAGNSDTEPLIVLHNMLLSHAKAVKLYRKHFQEKQGGSMGIVLHSMMYEPLRDEDSDRQAVSRALAFNVGWMLDPLVFGDYPAEMREYLGSQLPRFSKEETKYVKGSLDFIGINHYSTLYAKDCIHSVCVLGSNHAIRGFVYTTGERDGIMIGEPTGNPRFFVVPEGMEKIVDYVKDRYKNIPMYVTENGYSPPKQKNQRSQDLVDDVKRIEYHSGYLSALARAIRNGADVRGYFIWSLMDNFEWLDGYSVVFGLYYIDRQTLERTPKLSATWFKNFLTDNTSDTIEKSSM</sequence>
<keyword evidence="7" id="KW-1185">Reference proteome</keyword>
<dbReference type="EMBL" id="JBCGBO010000004">
    <property type="protein sequence ID" value="KAK9209304.1"/>
    <property type="molecule type" value="Genomic_DNA"/>
</dbReference>
<keyword evidence="3" id="KW-0326">Glycosidase</keyword>
<dbReference type="FunFam" id="3.20.20.80:FF:000020">
    <property type="entry name" value="Beta-glucosidase 12"/>
    <property type="match status" value="1"/>
</dbReference>
<dbReference type="SUPFAM" id="SSF51445">
    <property type="entry name" value="(Trans)glycosidases"/>
    <property type="match status" value="1"/>
</dbReference>